<dbReference type="PANTHER" id="PTHR11851:SF186">
    <property type="entry name" value="INACTIVE METALLOPROTEASE YMFF-RELATED"/>
    <property type="match status" value="1"/>
</dbReference>
<dbReference type="STRING" id="1423777.FD46_GL001920"/>
<name>A0A0R1M9G4_9LACO</name>
<dbReference type="GO" id="GO:0046872">
    <property type="term" value="F:metal ion binding"/>
    <property type="evidence" value="ECO:0007669"/>
    <property type="project" value="InterPro"/>
</dbReference>
<dbReference type="Proteomes" id="UP000051686">
    <property type="component" value="Unassembled WGS sequence"/>
</dbReference>
<protein>
    <submittedName>
        <fullName evidence="2">Peptidase</fullName>
    </submittedName>
</protein>
<proteinExistence type="predicted"/>
<evidence type="ECO:0000313" key="2">
    <source>
        <dbReference type="EMBL" id="KRL04783.1"/>
    </source>
</evidence>
<evidence type="ECO:0000313" key="3">
    <source>
        <dbReference type="Proteomes" id="UP000051686"/>
    </source>
</evidence>
<sequence>MRVVLKEGVSLMVIPTKQFKTNRIAINLIAPLTASNLTKRLLLATLLETCCKKFSSQKAISDELARMYGASFEISSARKGNSHVLSIVFDCVNEKFLKSKEDLLEQGFSFLMEILFKPLADGSTFTFDEEFARQKRNLTAYFESIKDNKQLYAVLSLQNLFFNEEKQSLPSFGNCKELEQITLQDLYQYYLECLSKDKVEIIISGDLSITKGETLAKKLSFAPRKLAETSPFYYQQSYPLRRREERQPVAQGKLNLGFSLPVYRTDPLYYAVLVFDGLFGGLPLSKLFMNVREKSHLAYYASSSYDSFRGMMMVKTGLDSENKELAFKIIMQQLEEIKNGKITTIEIDDTKKALINEYLSGLDSQASVVRRAFTNTLAGENVTASVWIKKIQAVTLTEIQSVAKQTTLQAIYFLRKE</sequence>
<dbReference type="OrthoDB" id="9762085at2"/>
<dbReference type="AlphaFoldDB" id="A0A0R1M9G4"/>
<dbReference type="InterPro" id="IPR011249">
    <property type="entry name" value="Metalloenz_LuxS/M16"/>
</dbReference>
<keyword evidence="3" id="KW-1185">Reference proteome</keyword>
<gene>
    <name evidence="2" type="ORF">FD46_GL001920</name>
</gene>
<dbReference type="Gene3D" id="3.30.830.10">
    <property type="entry name" value="Metalloenzyme, LuxS/M16 peptidase-like"/>
    <property type="match status" value="2"/>
</dbReference>
<dbReference type="InterPro" id="IPR007863">
    <property type="entry name" value="Peptidase_M16_C"/>
</dbReference>
<evidence type="ECO:0000259" key="1">
    <source>
        <dbReference type="Pfam" id="PF05193"/>
    </source>
</evidence>
<feature type="domain" description="Peptidase M16 C-terminal" evidence="1">
    <location>
        <begin position="181"/>
        <end position="354"/>
    </location>
</feature>
<dbReference type="PATRIC" id="fig|1423777.3.peg.1977"/>
<dbReference type="Pfam" id="PF05193">
    <property type="entry name" value="Peptidase_M16_C"/>
    <property type="match status" value="1"/>
</dbReference>
<dbReference type="InterPro" id="IPR050361">
    <property type="entry name" value="MPP/UQCRC_Complex"/>
</dbReference>
<organism evidence="2 3">
    <name type="scientific">Liquorilactobacillus oeni DSM 19972</name>
    <dbReference type="NCBI Taxonomy" id="1423777"/>
    <lineage>
        <taxon>Bacteria</taxon>
        <taxon>Bacillati</taxon>
        <taxon>Bacillota</taxon>
        <taxon>Bacilli</taxon>
        <taxon>Lactobacillales</taxon>
        <taxon>Lactobacillaceae</taxon>
        <taxon>Liquorilactobacillus</taxon>
    </lineage>
</organism>
<dbReference type="NCBIfam" id="NF047422">
    <property type="entry name" value="YfmF_fam"/>
    <property type="match status" value="1"/>
</dbReference>
<dbReference type="SUPFAM" id="SSF63411">
    <property type="entry name" value="LuxS/MPP-like metallohydrolase"/>
    <property type="match status" value="2"/>
</dbReference>
<dbReference type="PANTHER" id="PTHR11851">
    <property type="entry name" value="METALLOPROTEASE"/>
    <property type="match status" value="1"/>
</dbReference>
<reference evidence="2 3" key="1">
    <citation type="journal article" date="2015" name="Genome Announc.">
        <title>Expanding the biotechnology potential of lactobacilli through comparative genomics of 213 strains and associated genera.</title>
        <authorList>
            <person name="Sun Z."/>
            <person name="Harris H.M."/>
            <person name="McCann A."/>
            <person name="Guo C."/>
            <person name="Argimon S."/>
            <person name="Zhang W."/>
            <person name="Yang X."/>
            <person name="Jeffery I.B."/>
            <person name="Cooney J.C."/>
            <person name="Kagawa T.F."/>
            <person name="Liu W."/>
            <person name="Song Y."/>
            <person name="Salvetti E."/>
            <person name="Wrobel A."/>
            <person name="Rasinkangas P."/>
            <person name="Parkhill J."/>
            <person name="Rea M.C."/>
            <person name="O'Sullivan O."/>
            <person name="Ritari J."/>
            <person name="Douillard F.P."/>
            <person name="Paul Ross R."/>
            <person name="Yang R."/>
            <person name="Briner A.E."/>
            <person name="Felis G.E."/>
            <person name="de Vos W.M."/>
            <person name="Barrangou R."/>
            <person name="Klaenhammer T.R."/>
            <person name="Caufield P.W."/>
            <person name="Cui Y."/>
            <person name="Zhang H."/>
            <person name="O'Toole P.W."/>
        </authorList>
    </citation>
    <scope>NUCLEOTIDE SEQUENCE [LARGE SCALE GENOMIC DNA]</scope>
    <source>
        <strain evidence="2 3">DSM 19972</strain>
    </source>
</reference>
<dbReference type="EMBL" id="AZEH01000039">
    <property type="protein sequence ID" value="KRL04783.1"/>
    <property type="molecule type" value="Genomic_DNA"/>
</dbReference>
<accession>A0A0R1M9G4</accession>
<dbReference type="RefSeq" id="WP_057896729.1">
    <property type="nucleotide sequence ID" value="NZ_AZEH01000039.1"/>
</dbReference>
<comment type="caution">
    <text evidence="2">The sequence shown here is derived from an EMBL/GenBank/DDBJ whole genome shotgun (WGS) entry which is preliminary data.</text>
</comment>